<comment type="caution">
    <text evidence="2">The sequence shown here is derived from an EMBL/GenBank/DDBJ whole genome shotgun (WGS) entry which is preliminary data.</text>
</comment>
<proteinExistence type="predicted"/>
<dbReference type="EMBL" id="LSYV01000010">
    <property type="protein sequence ID" value="KXZ52684.1"/>
    <property type="molecule type" value="Genomic_DNA"/>
</dbReference>
<protein>
    <recommendedName>
        <fullName evidence="1">FAS1 domain-containing protein</fullName>
    </recommendedName>
</protein>
<evidence type="ECO:0000313" key="2">
    <source>
        <dbReference type="EMBL" id="KXZ52684.1"/>
    </source>
</evidence>
<feature type="domain" description="FAS1" evidence="1">
    <location>
        <begin position="304"/>
        <end position="449"/>
    </location>
</feature>
<dbReference type="Pfam" id="PF02469">
    <property type="entry name" value="Fasciclin"/>
    <property type="match status" value="3"/>
</dbReference>
<dbReference type="PANTHER" id="PTHR10900">
    <property type="entry name" value="PERIOSTIN-RELATED"/>
    <property type="match status" value="1"/>
</dbReference>
<dbReference type="InterPro" id="IPR050904">
    <property type="entry name" value="Adhesion/Biosynth-related"/>
</dbReference>
<gene>
    <name evidence="2" type="ORF">GPECTOR_9g730</name>
</gene>
<dbReference type="InterPro" id="IPR036378">
    <property type="entry name" value="FAS1_dom_sf"/>
</dbReference>
<dbReference type="SUPFAM" id="SSF82153">
    <property type="entry name" value="FAS1 domain"/>
    <property type="match status" value="3"/>
</dbReference>
<dbReference type="Proteomes" id="UP000075714">
    <property type="component" value="Unassembled WGS sequence"/>
</dbReference>
<dbReference type="InterPro" id="IPR000782">
    <property type="entry name" value="FAS1_domain"/>
</dbReference>
<feature type="domain" description="FAS1" evidence="1">
    <location>
        <begin position="156"/>
        <end position="283"/>
    </location>
</feature>
<dbReference type="PROSITE" id="PS50213">
    <property type="entry name" value="FAS1"/>
    <property type="match status" value="3"/>
</dbReference>
<evidence type="ECO:0000313" key="3">
    <source>
        <dbReference type="Proteomes" id="UP000075714"/>
    </source>
</evidence>
<feature type="domain" description="FAS1" evidence="1">
    <location>
        <begin position="1"/>
        <end position="152"/>
    </location>
</feature>
<evidence type="ECO:0000259" key="1">
    <source>
        <dbReference type="PROSITE" id="PS50213"/>
    </source>
</evidence>
<sequence>MEFVRSRKDLSYADLALSASGQGLLLSNGSVPLTAFLPTNTAFDNFAFSLGLKNVTELSQYLSMVVNALFYHLIPASVVIKDLPINASAPSTTTFFPTRLGGVGTYGSLGIRVPANGSVAAAQVVATSSVARLLAADVPAGAGRVNVVDTVLQYWYPNLQDALLRIEGLQSFRSAINQAGLWPAFANGSSPFTLIAPTNFAIDAARSTLGMELSGSDAASADVMRYHVVPQLLTVMVGQRVDVQLTTMNGKNVSFASTLSGDINVTSPVVKGGPVAKVLGAPIPVGVGPTSYIYPVDQVLIPAYTSIYQCLTNDPAFAGLATLFTADSTTGDAIRDPKQSRTLLAPTPAGISKFAAANGRPDGAAYISALLGKNAVLKTHVVTFKALTASDLRKNATLDTLQGAMTLNTYDSANGPVVRAAQSGATVVSPNNVSILYGRQYIHSIDYVLVPSGVSLDAPGAASAAAPSLLLLAAALLAGRLLLAGAH</sequence>
<dbReference type="SMART" id="SM00554">
    <property type="entry name" value="FAS1"/>
    <property type="match status" value="3"/>
</dbReference>
<dbReference type="OrthoDB" id="286301at2759"/>
<organism evidence="2 3">
    <name type="scientific">Gonium pectorale</name>
    <name type="common">Green alga</name>
    <dbReference type="NCBI Taxonomy" id="33097"/>
    <lineage>
        <taxon>Eukaryota</taxon>
        <taxon>Viridiplantae</taxon>
        <taxon>Chlorophyta</taxon>
        <taxon>core chlorophytes</taxon>
        <taxon>Chlorophyceae</taxon>
        <taxon>CS clade</taxon>
        <taxon>Chlamydomonadales</taxon>
        <taxon>Volvocaceae</taxon>
        <taxon>Gonium</taxon>
    </lineage>
</organism>
<dbReference type="PANTHER" id="PTHR10900:SF77">
    <property type="entry name" value="FI19380P1"/>
    <property type="match status" value="1"/>
</dbReference>
<dbReference type="AlphaFoldDB" id="A0A150GSD3"/>
<reference evidence="3" key="1">
    <citation type="journal article" date="2016" name="Nat. Commun.">
        <title>The Gonium pectorale genome demonstrates co-option of cell cycle regulation during the evolution of multicellularity.</title>
        <authorList>
            <person name="Hanschen E.R."/>
            <person name="Marriage T.N."/>
            <person name="Ferris P.J."/>
            <person name="Hamaji T."/>
            <person name="Toyoda A."/>
            <person name="Fujiyama A."/>
            <person name="Neme R."/>
            <person name="Noguchi H."/>
            <person name="Minakuchi Y."/>
            <person name="Suzuki M."/>
            <person name="Kawai-Toyooka H."/>
            <person name="Smith D.R."/>
            <person name="Sparks H."/>
            <person name="Anderson J."/>
            <person name="Bakaric R."/>
            <person name="Luria V."/>
            <person name="Karger A."/>
            <person name="Kirschner M.W."/>
            <person name="Durand P.M."/>
            <person name="Michod R.E."/>
            <person name="Nozaki H."/>
            <person name="Olson B.J."/>
        </authorList>
    </citation>
    <scope>NUCLEOTIDE SEQUENCE [LARGE SCALE GENOMIC DNA]</scope>
    <source>
        <strain evidence="3">NIES-2863</strain>
    </source>
</reference>
<dbReference type="GO" id="GO:0005615">
    <property type="term" value="C:extracellular space"/>
    <property type="evidence" value="ECO:0007669"/>
    <property type="project" value="TreeGrafter"/>
</dbReference>
<keyword evidence="3" id="KW-1185">Reference proteome</keyword>
<accession>A0A150GSD3</accession>
<name>A0A150GSD3_GONPE</name>
<dbReference type="Gene3D" id="2.30.180.10">
    <property type="entry name" value="FAS1 domain"/>
    <property type="match status" value="3"/>
</dbReference>